<keyword evidence="6" id="KW-0547">Nucleotide-binding</keyword>
<proteinExistence type="predicted"/>
<keyword evidence="11" id="KW-0175">Coiled coil</keyword>
<evidence type="ECO:0000256" key="7">
    <source>
        <dbReference type="ARBA" id="ARBA00022777"/>
    </source>
</evidence>
<dbReference type="SUPFAM" id="SSF55785">
    <property type="entry name" value="PYP-like sensor domain (PAS domain)"/>
    <property type="match status" value="2"/>
</dbReference>
<keyword evidence="4" id="KW-0597">Phosphoprotein</keyword>
<dbReference type="SMART" id="SM00086">
    <property type="entry name" value="PAC"/>
    <property type="match status" value="2"/>
</dbReference>
<evidence type="ECO:0000256" key="3">
    <source>
        <dbReference type="ARBA" id="ARBA00012438"/>
    </source>
</evidence>
<dbReference type="GO" id="GO:0009927">
    <property type="term" value="F:histidine phosphotransfer kinase activity"/>
    <property type="evidence" value="ECO:0007669"/>
    <property type="project" value="TreeGrafter"/>
</dbReference>
<dbReference type="InterPro" id="IPR035965">
    <property type="entry name" value="PAS-like_dom_sf"/>
</dbReference>
<evidence type="ECO:0000256" key="4">
    <source>
        <dbReference type="ARBA" id="ARBA00022553"/>
    </source>
</evidence>
<dbReference type="SUPFAM" id="SSF47384">
    <property type="entry name" value="Homodimeric domain of signal transducing histidine kinase"/>
    <property type="match status" value="1"/>
</dbReference>
<dbReference type="CDD" id="cd00082">
    <property type="entry name" value="HisKA"/>
    <property type="match status" value="1"/>
</dbReference>
<evidence type="ECO:0000256" key="9">
    <source>
        <dbReference type="ARBA" id="ARBA00023012"/>
    </source>
</evidence>
<dbReference type="SMART" id="SM00388">
    <property type="entry name" value="HisKA"/>
    <property type="match status" value="1"/>
</dbReference>
<dbReference type="Gene3D" id="3.30.450.20">
    <property type="entry name" value="PAS domain"/>
    <property type="match status" value="2"/>
</dbReference>
<keyword evidence="8" id="KW-0067">ATP-binding</keyword>
<evidence type="ECO:0000313" key="15">
    <source>
        <dbReference type="EMBL" id="RDD60395.1"/>
    </source>
</evidence>
<keyword evidence="16" id="KW-1185">Reference proteome</keyword>
<evidence type="ECO:0000256" key="5">
    <source>
        <dbReference type="ARBA" id="ARBA00022679"/>
    </source>
</evidence>
<feature type="coiled-coil region" evidence="11">
    <location>
        <begin position="174"/>
        <end position="204"/>
    </location>
</feature>
<accession>A0A369T7R4</accession>
<keyword evidence="7" id="KW-0418">Kinase</keyword>
<dbReference type="GO" id="GO:0000155">
    <property type="term" value="F:phosphorelay sensor kinase activity"/>
    <property type="evidence" value="ECO:0007669"/>
    <property type="project" value="InterPro"/>
</dbReference>
<dbReference type="InterPro" id="IPR003594">
    <property type="entry name" value="HATPase_dom"/>
</dbReference>
<evidence type="ECO:0000256" key="1">
    <source>
        <dbReference type="ARBA" id="ARBA00000085"/>
    </source>
</evidence>
<dbReference type="Gene3D" id="1.10.287.130">
    <property type="match status" value="1"/>
</dbReference>
<dbReference type="InterPro" id="IPR004358">
    <property type="entry name" value="Sig_transdc_His_kin-like_C"/>
</dbReference>
<dbReference type="InterPro" id="IPR003661">
    <property type="entry name" value="HisK_dim/P_dom"/>
</dbReference>
<evidence type="ECO:0000256" key="11">
    <source>
        <dbReference type="SAM" id="Coils"/>
    </source>
</evidence>
<dbReference type="SUPFAM" id="SSF55874">
    <property type="entry name" value="ATPase domain of HSP90 chaperone/DNA topoisomerase II/histidine kinase"/>
    <property type="match status" value="1"/>
</dbReference>
<evidence type="ECO:0000256" key="6">
    <source>
        <dbReference type="ARBA" id="ARBA00022741"/>
    </source>
</evidence>
<dbReference type="PANTHER" id="PTHR43047:SF63">
    <property type="entry name" value="HISTIDINE KINASE"/>
    <property type="match status" value="1"/>
</dbReference>
<evidence type="ECO:0000313" key="16">
    <source>
        <dbReference type="Proteomes" id="UP000253941"/>
    </source>
</evidence>
<dbReference type="InterPro" id="IPR000700">
    <property type="entry name" value="PAS-assoc_C"/>
</dbReference>
<dbReference type="PRINTS" id="PR00344">
    <property type="entry name" value="BCTRLSENSOR"/>
</dbReference>
<dbReference type="EMBL" id="QPMH01000028">
    <property type="protein sequence ID" value="RDD60395.1"/>
    <property type="molecule type" value="Genomic_DNA"/>
</dbReference>
<feature type="domain" description="PAC" evidence="14">
    <location>
        <begin position="269"/>
        <end position="321"/>
    </location>
</feature>
<dbReference type="SMART" id="SM00387">
    <property type="entry name" value="HATPase_c"/>
    <property type="match status" value="1"/>
</dbReference>
<dbReference type="Pfam" id="PF02518">
    <property type="entry name" value="HATPase_c"/>
    <property type="match status" value="1"/>
</dbReference>
<dbReference type="Gene3D" id="3.30.565.10">
    <property type="entry name" value="Histidine kinase-like ATPase, C-terminal domain"/>
    <property type="match status" value="1"/>
</dbReference>
<dbReference type="InterPro" id="IPR036890">
    <property type="entry name" value="HATPase_C_sf"/>
</dbReference>
<evidence type="ECO:0000256" key="8">
    <source>
        <dbReference type="ARBA" id="ARBA00022840"/>
    </source>
</evidence>
<keyword evidence="10" id="KW-0472">Membrane</keyword>
<gene>
    <name evidence="15" type="ORF">DRB17_18345</name>
</gene>
<dbReference type="PANTHER" id="PTHR43047">
    <property type="entry name" value="TWO-COMPONENT HISTIDINE PROTEIN KINASE"/>
    <property type="match status" value="1"/>
</dbReference>
<dbReference type="AlphaFoldDB" id="A0A369T7R4"/>
<evidence type="ECO:0000259" key="14">
    <source>
        <dbReference type="PROSITE" id="PS50113"/>
    </source>
</evidence>
<feature type="domain" description="Histidine kinase" evidence="12">
    <location>
        <begin position="339"/>
        <end position="559"/>
    </location>
</feature>
<dbReference type="PROSITE" id="PS50112">
    <property type="entry name" value="PAS"/>
    <property type="match status" value="1"/>
</dbReference>
<comment type="caution">
    <text evidence="15">The sequence shown here is derived from an EMBL/GenBank/DDBJ whole genome shotgun (WGS) entry which is preliminary data.</text>
</comment>
<dbReference type="InterPro" id="IPR036097">
    <property type="entry name" value="HisK_dim/P_sf"/>
</dbReference>
<sequence length="568" mass="62879">MAVGEAWQGPITLVASDRVLAFKGRAAKIEEGYAVVYLEWPGVGDPVEGFCATTHEAADRLLMRIMAAAPDGVVIIDSSYRIVAANQGMEEIFETPVNDLMGRRVEDLMPQRFRASHAQAVQGFAHSASAARRMGERGRIVGLRKSGVEFSAEASIVRVNTPEGPMFAAIIRDVSEQEAQRQKLEHSEQRLRRSEMRLRKAQRIASLGNWCWDVRTGWFLWSDEVRRMLRVAPADRFSRFEDFLRRVHPADRPRVEAAMNAAIKSGTSVALDCRIVCPDDEQGFIRLEAEVIRDECGKPQQLEGIVQDITERKHTEERLQRASEAAEAANRAKSRFLATMSHELRTPLNAVIGFSEVLAEEVYGPIENDRYKEYVHDILLSGRQLLDLINDILDLSKVEAGKMQIEEEVVELAPLAETAVRSLAEQARRRDIAIECDIPSTTVILADRRVCRQILLNLLSNAVKFSRPGGKVVVDAEQGADGVLCLKVSDQGIGLCEDELPKVTEAFYKAGNQCLSEQAGSGLGLSLVKLFAELHGGALDIESALDVGTTVMVCFPPERSHPALTRIA</sequence>
<dbReference type="Pfam" id="PF13426">
    <property type="entry name" value="PAS_9"/>
    <property type="match status" value="1"/>
</dbReference>
<reference evidence="15 16" key="1">
    <citation type="submission" date="2018-07" db="EMBL/GenBank/DDBJ databases">
        <title>Venubactetium sediminum gen. nov., sp. nov., isolated from a marine solar saltern.</title>
        <authorList>
            <person name="Wang S."/>
        </authorList>
    </citation>
    <scope>NUCLEOTIDE SEQUENCE [LARGE SCALE GENOMIC DNA]</scope>
    <source>
        <strain evidence="15 16">WD2A32</strain>
    </source>
</reference>
<dbReference type="PROSITE" id="PS50113">
    <property type="entry name" value="PAC"/>
    <property type="match status" value="1"/>
</dbReference>
<dbReference type="Gene3D" id="2.10.70.100">
    <property type="match status" value="1"/>
</dbReference>
<dbReference type="PROSITE" id="PS50109">
    <property type="entry name" value="HIS_KIN"/>
    <property type="match status" value="1"/>
</dbReference>
<dbReference type="InterPro" id="IPR005467">
    <property type="entry name" value="His_kinase_dom"/>
</dbReference>
<dbReference type="SMART" id="SM00091">
    <property type="entry name" value="PAS"/>
    <property type="match status" value="2"/>
</dbReference>
<evidence type="ECO:0000256" key="2">
    <source>
        <dbReference type="ARBA" id="ARBA00004370"/>
    </source>
</evidence>
<dbReference type="InterPro" id="IPR013655">
    <property type="entry name" value="PAS_fold_3"/>
</dbReference>
<feature type="domain" description="PAS" evidence="13">
    <location>
        <begin position="58"/>
        <end position="111"/>
    </location>
</feature>
<dbReference type="GO" id="GO:0005524">
    <property type="term" value="F:ATP binding"/>
    <property type="evidence" value="ECO:0007669"/>
    <property type="project" value="UniProtKB-KW"/>
</dbReference>
<dbReference type="NCBIfam" id="TIGR00229">
    <property type="entry name" value="sensory_box"/>
    <property type="match status" value="1"/>
</dbReference>
<dbReference type="CDD" id="cd00130">
    <property type="entry name" value="PAS"/>
    <property type="match status" value="2"/>
</dbReference>
<evidence type="ECO:0000256" key="10">
    <source>
        <dbReference type="ARBA" id="ARBA00023136"/>
    </source>
</evidence>
<dbReference type="FunFam" id="1.10.287.130:FF:000038">
    <property type="entry name" value="Sensory transduction histidine kinase"/>
    <property type="match status" value="1"/>
</dbReference>
<evidence type="ECO:0000259" key="13">
    <source>
        <dbReference type="PROSITE" id="PS50112"/>
    </source>
</evidence>
<comment type="subcellular location">
    <subcellularLocation>
        <location evidence="2">Membrane</location>
    </subcellularLocation>
</comment>
<dbReference type="EC" id="2.7.13.3" evidence="3"/>
<name>A0A369T7R4_9PROT</name>
<dbReference type="Proteomes" id="UP000253941">
    <property type="component" value="Unassembled WGS sequence"/>
</dbReference>
<dbReference type="Pfam" id="PF00512">
    <property type="entry name" value="HisKA"/>
    <property type="match status" value="1"/>
</dbReference>
<dbReference type="InterPro" id="IPR000014">
    <property type="entry name" value="PAS"/>
</dbReference>
<dbReference type="InterPro" id="IPR001610">
    <property type="entry name" value="PAC"/>
</dbReference>
<keyword evidence="5" id="KW-0808">Transferase</keyword>
<protein>
    <recommendedName>
        <fullName evidence="3">histidine kinase</fullName>
        <ecNumber evidence="3">2.7.13.3</ecNumber>
    </recommendedName>
</protein>
<dbReference type="GO" id="GO:0005886">
    <property type="term" value="C:plasma membrane"/>
    <property type="evidence" value="ECO:0007669"/>
    <property type="project" value="TreeGrafter"/>
</dbReference>
<evidence type="ECO:0000259" key="12">
    <source>
        <dbReference type="PROSITE" id="PS50109"/>
    </source>
</evidence>
<dbReference type="Pfam" id="PF08447">
    <property type="entry name" value="PAS_3"/>
    <property type="match status" value="1"/>
</dbReference>
<organism evidence="15 16">
    <name type="scientific">Ferruginivarius sediminum</name>
    <dbReference type="NCBI Taxonomy" id="2661937"/>
    <lineage>
        <taxon>Bacteria</taxon>
        <taxon>Pseudomonadati</taxon>
        <taxon>Pseudomonadota</taxon>
        <taxon>Alphaproteobacteria</taxon>
        <taxon>Rhodospirillales</taxon>
        <taxon>Rhodospirillaceae</taxon>
        <taxon>Ferruginivarius</taxon>
    </lineage>
</organism>
<comment type="catalytic activity">
    <reaction evidence="1">
        <text>ATP + protein L-histidine = ADP + protein N-phospho-L-histidine.</text>
        <dbReference type="EC" id="2.7.13.3"/>
    </reaction>
</comment>
<keyword evidence="9" id="KW-0902">Two-component regulatory system</keyword>